<feature type="binding site" evidence="8">
    <location>
        <position position="137"/>
    </location>
    <ligand>
        <name>L-histidine</name>
        <dbReference type="ChEBI" id="CHEBI:57595"/>
    </ligand>
</feature>
<comment type="caution">
    <text evidence="10">The sequence shown here is derived from an EMBL/GenBank/DDBJ whole genome shotgun (WGS) entry which is preliminary data.</text>
</comment>
<dbReference type="InterPro" id="IPR006195">
    <property type="entry name" value="aa-tRNA-synth_II"/>
</dbReference>
<evidence type="ECO:0000256" key="6">
    <source>
        <dbReference type="ARBA" id="ARBA00047639"/>
    </source>
</evidence>
<comment type="similarity">
    <text evidence="1">Belongs to the class-II aminoacyl-tRNA synthetase family.</text>
</comment>
<feature type="binding site" evidence="8">
    <location>
        <begin position="93"/>
        <end position="95"/>
    </location>
    <ligand>
        <name>L-histidine</name>
        <dbReference type="ChEBI" id="CHEBI:57595"/>
    </ligand>
</feature>
<dbReference type="PANTHER" id="PTHR11476">
    <property type="entry name" value="HISTIDYL-TRNA SYNTHETASE"/>
    <property type="match status" value="1"/>
</dbReference>
<keyword evidence="10" id="KW-0436">Ligase</keyword>
<keyword evidence="3" id="KW-0547">Nucleotide-binding</keyword>
<feature type="binding site" evidence="8">
    <location>
        <position position="287"/>
    </location>
    <ligand>
        <name>L-histidine</name>
        <dbReference type="ChEBI" id="CHEBI:57595"/>
    </ligand>
</feature>
<dbReference type="GO" id="GO:0140096">
    <property type="term" value="F:catalytic activity, acting on a protein"/>
    <property type="evidence" value="ECO:0007669"/>
    <property type="project" value="UniProtKB-ARBA"/>
</dbReference>
<dbReference type="CDD" id="cd00773">
    <property type="entry name" value="HisRS-like_core"/>
    <property type="match status" value="1"/>
</dbReference>
<dbReference type="GO" id="GO:0005737">
    <property type="term" value="C:cytoplasm"/>
    <property type="evidence" value="ECO:0007669"/>
    <property type="project" value="UniProtKB-UniRule"/>
</dbReference>
<feature type="binding site" evidence="8">
    <location>
        <position position="123"/>
    </location>
    <ligand>
        <name>L-histidine</name>
        <dbReference type="ChEBI" id="CHEBI:57595"/>
    </ligand>
</feature>
<sequence length="419" mass="47980">MALSKKPVTGMKDILPEEMKIRNYVQNVIKDTYKAFGFTQIETPCVENISNLTNKQGGENEKLIFKILKRGEKLNLETAQTDMDVVDNGLRYDLTVPLVRYYSNNANNLPSPFKALQMGSVWRADRPQRGRYRQFMQCDIDILGDPSNLAEIELILATTTTLGKLGFKNFQIRINERRILKAMAAYSGFPEESYDSVFIILDKMDKIGLEGVKEELIKYEFSEESVNKYVSLFKEIEQQANPIDYLAEKLGDYMEDDVKQWMNEIIESVKATKSSDFEIVFDPTLVRGMSYYTGTIFEIAIPEFGGSCGGGGRYNKMVGKFIGHDVPACGFSIGFERIVLLLMEQGFKIPEEYNKVAYLIEKGVKEDALCDVIAQAQEERKNGTQVLVTRMNKNKKFQKEQLKEQGYEEFKEFYKNPLK</sequence>
<organism evidence="10 11">
    <name type="scientific">Eubacterium ventriosum</name>
    <dbReference type="NCBI Taxonomy" id="39496"/>
    <lineage>
        <taxon>Bacteria</taxon>
        <taxon>Bacillati</taxon>
        <taxon>Bacillota</taxon>
        <taxon>Clostridia</taxon>
        <taxon>Eubacteriales</taxon>
        <taxon>Eubacteriaceae</taxon>
        <taxon>Eubacterium</taxon>
    </lineage>
</organism>
<evidence type="ECO:0000256" key="3">
    <source>
        <dbReference type="ARBA" id="ARBA00022741"/>
    </source>
</evidence>
<accession>A0A413RC63</accession>
<dbReference type="InterPro" id="IPR045864">
    <property type="entry name" value="aa-tRNA-synth_II/BPL/LPL"/>
</dbReference>
<dbReference type="SUPFAM" id="SSF55681">
    <property type="entry name" value="Class II aaRS and biotin synthetases"/>
    <property type="match status" value="1"/>
</dbReference>
<dbReference type="InterPro" id="IPR004516">
    <property type="entry name" value="HisRS/HisZ"/>
</dbReference>
<dbReference type="GO" id="GO:0016740">
    <property type="term" value="F:transferase activity"/>
    <property type="evidence" value="ECO:0007669"/>
    <property type="project" value="UniProtKB-ARBA"/>
</dbReference>
<feature type="binding site" evidence="8">
    <location>
        <position position="141"/>
    </location>
    <ligand>
        <name>L-histidine</name>
        <dbReference type="ChEBI" id="CHEBI:57595"/>
    </ligand>
</feature>
<dbReference type="NCBIfam" id="TIGR00442">
    <property type="entry name" value="hisS"/>
    <property type="match status" value="1"/>
</dbReference>
<dbReference type="PANTHER" id="PTHR11476:SF7">
    <property type="entry name" value="HISTIDINE--TRNA LIGASE"/>
    <property type="match status" value="1"/>
</dbReference>
<evidence type="ECO:0000259" key="9">
    <source>
        <dbReference type="PROSITE" id="PS50862"/>
    </source>
</evidence>
<dbReference type="Proteomes" id="UP000284779">
    <property type="component" value="Unassembled WGS sequence"/>
</dbReference>
<evidence type="ECO:0000256" key="2">
    <source>
        <dbReference type="ARBA" id="ARBA00012815"/>
    </source>
</evidence>
<dbReference type="GO" id="GO:0004821">
    <property type="term" value="F:histidine-tRNA ligase activity"/>
    <property type="evidence" value="ECO:0007669"/>
    <property type="project" value="UniProtKB-UniRule"/>
</dbReference>
<dbReference type="AlphaFoldDB" id="A0A413RC63"/>
<dbReference type="GO" id="GO:0006427">
    <property type="term" value="P:histidyl-tRNA aminoacylation"/>
    <property type="evidence" value="ECO:0007669"/>
    <property type="project" value="UniProtKB-UniRule"/>
</dbReference>
<keyword evidence="4" id="KW-0067">ATP-binding</keyword>
<feature type="domain" description="Aminoacyl-transfer RNA synthetases class-II family profile" evidence="9">
    <location>
        <begin position="1"/>
        <end position="350"/>
    </location>
</feature>
<evidence type="ECO:0000313" key="11">
    <source>
        <dbReference type="Proteomes" id="UP000284779"/>
    </source>
</evidence>
<evidence type="ECO:0000256" key="8">
    <source>
        <dbReference type="PIRSR" id="PIRSR001549-1"/>
    </source>
</evidence>
<evidence type="ECO:0000313" key="10">
    <source>
        <dbReference type="EMBL" id="RHA20175.1"/>
    </source>
</evidence>
<dbReference type="Pfam" id="PF13393">
    <property type="entry name" value="tRNA-synt_His"/>
    <property type="match status" value="1"/>
</dbReference>
<dbReference type="PROSITE" id="PS50862">
    <property type="entry name" value="AA_TRNA_LIGASE_II"/>
    <property type="match status" value="1"/>
</dbReference>
<reference evidence="10 11" key="1">
    <citation type="submission" date="2018-08" db="EMBL/GenBank/DDBJ databases">
        <title>A genome reference for cultivated species of the human gut microbiota.</title>
        <authorList>
            <person name="Zou Y."/>
            <person name="Xue W."/>
            <person name="Luo G."/>
        </authorList>
    </citation>
    <scope>NUCLEOTIDE SEQUENCE [LARGE SCALE GENOMIC DNA]</scope>
    <source>
        <strain evidence="10 11">AM44-11BH</strain>
    </source>
</reference>
<evidence type="ECO:0000256" key="7">
    <source>
        <dbReference type="NCBIfam" id="TIGR00442"/>
    </source>
</evidence>
<evidence type="ECO:0000256" key="4">
    <source>
        <dbReference type="ARBA" id="ARBA00022840"/>
    </source>
</evidence>
<keyword evidence="11" id="KW-1185">Reference proteome</keyword>
<dbReference type="PIRSF" id="PIRSF001549">
    <property type="entry name" value="His-tRNA_synth"/>
    <property type="match status" value="1"/>
</dbReference>
<proteinExistence type="inferred from homology"/>
<evidence type="ECO:0000256" key="5">
    <source>
        <dbReference type="ARBA" id="ARBA00022917"/>
    </source>
</evidence>
<evidence type="ECO:0000256" key="1">
    <source>
        <dbReference type="ARBA" id="ARBA00008226"/>
    </source>
</evidence>
<dbReference type="EMBL" id="QSFD01000002">
    <property type="protein sequence ID" value="RHA20175.1"/>
    <property type="molecule type" value="Genomic_DNA"/>
</dbReference>
<dbReference type="Gene3D" id="3.30.930.10">
    <property type="entry name" value="Bira Bifunctional Protein, Domain 2"/>
    <property type="match status" value="1"/>
</dbReference>
<dbReference type="GO" id="GO:0005524">
    <property type="term" value="F:ATP binding"/>
    <property type="evidence" value="ECO:0007669"/>
    <property type="project" value="UniProtKB-KW"/>
</dbReference>
<dbReference type="EC" id="6.1.1.21" evidence="2 7"/>
<dbReference type="InterPro" id="IPR015807">
    <property type="entry name" value="His-tRNA-ligase"/>
</dbReference>
<feature type="binding site" evidence="8">
    <location>
        <begin position="291"/>
        <end position="292"/>
    </location>
    <ligand>
        <name>L-histidine</name>
        <dbReference type="ChEBI" id="CHEBI:57595"/>
    </ligand>
</feature>
<comment type="catalytic activity">
    <reaction evidence="6">
        <text>tRNA(His) + L-histidine + ATP = L-histidyl-tRNA(His) + AMP + diphosphate + H(+)</text>
        <dbReference type="Rhea" id="RHEA:17313"/>
        <dbReference type="Rhea" id="RHEA-COMP:9665"/>
        <dbReference type="Rhea" id="RHEA-COMP:9689"/>
        <dbReference type="ChEBI" id="CHEBI:15378"/>
        <dbReference type="ChEBI" id="CHEBI:30616"/>
        <dbReference type="ChEBI" id="CHEBI:33019"/>
        <dbReference type="ChEBI" id="CHEBI:57595"/>
        <dbReference type="ChEBI" id="CHEBI:78442"/>
        <dbReference type="ChEBI" id="CHEBI:78527"/>
        <dbReference type="ChEBI" id="CHEBI:456215"/>
        <dbReference type="EC" id="6.1.1.21"/>
    </reaction>
</comment>
<keyword evidence="5" id="KW-0648">Protein biosynthesis</keyword>
<dbReference type="RefSeq" id="WP_117969711.1">
    <property type="nucleotide sequence ID" value="NZ_CAUBDO010000021.1"/>
</dbReference>
<dbReference type="InterPro" id="IPR041715">
    <property type="entry name" value="HisRS-like_core"/>
</dbReference>
<protein>
    <recommendedName>
        <fullName evidence="2 7">Histidine--tRNA ligase</fullName>
        <ecNumber evidence="2 7">6.1.1.21</ecNumber>
    </recommendedName>
</protein>
<name>A0A413RC63_9FIRM</name>
<gene>
    <name evidence="10" type="primary">hisS</name>
    <name evidence="10" type="ORF">DW944_03305</name>
</gene>